<dbReference type="PROSITE" id="PS50966">
    <property type="entry name" value="ZF_SWIM"/>
    <property type="match status" value="1"/>
</dbReference>
<feature type="domain" description="SWIM-type" evidence="2">
    <location>
        <begin position="60"/>
        <end position="109"/>
    </location>
</feature>
<evidence type="ECO:0000256" key="1">
    <source>
        <dbReference type="PROSITE-ProRule" id="PRU00325"/>
    </source>
</evidence>
<dbReference type="EMBL" id="JAUJYO010000002">
    <property type="protein sequence ID" value="KAK1322720.1"/>
    <property type="molecule type" value="Genomic_DNA"/>
</dbReference>
<evidence type="ECO:0000259" key="2">
    <source>
        <dbReference type="PROSITE" id="PS50966"/>
    </source>
</evidence>
<sequence length="130" mass="14605">MSLAVADAVWKEIKSSRSVTDDHLSILHFLFGRNFERAARIVDEGGVRKISAVPSGRSLFVVVGESKRKEEYICFADHHCTCYSFFYDVVCRGEQLCCKHQLAAQLAEAVEAYVKSDVSDEQLALMLSRI</sequence>
<protein>
    <recommendedName>
        <fullName evidence="2">SWIM-type domain-containing protein</fullName>
    </recommendedName>
</protein>
<reference evidence="3" key="2">
    <citation type="submission" date="2023-06" db="EMBL/GenBank/DDBJ databases">
        <authorList>
            <person name="Ma L."/>
            <person name="Liu K.-W."/>
            <person name="Li Z."/>
            <person name="Hsiao Y.-Y."/>
            <person name="Qi Y."/>
            <person name="Fu T."/>
            <person name="Tang G."/>
            <person name="Zhang D."/>
            <person name="Sun W.-H."/>
            <person name="Liu D.-K."/>
            <person name="Li Y."/>
            <person name="Chen G.-Z."/>
            <person name="Liu X.-D."/>
            <person name="Liao X.-Y."/>
            <person name="Jiang Y.-T."/>
            <person name="Yu X."/>
            <person name="Hao Y."/>
            <person name="Huang J."/>
            <person name="Zhao X.-W."/>
            <person name="Ke S."/>
            <person name="Chen Y.-Y."/>
            <person name="Wu W.-L."/>
            <person name="Hsu J.-L."/>
            <person name="Lin Y.-F."/>
            <person name="Huang M.-D."/>
            <person name="Li C.-Y."/>
            <person name="Huang L."/>
            <person name="Wang Z.-W."/>
            <person name="Zhao X."/>
            <person name="Zhong W.-Y."/>
            <person name="Peng D.-H."/>
            <person name="Ahmad S."/>
            <person name="Lan S."/>
            <person name="Zhang J.-S."/>
            <person name="Tsai W.-C."/>
            <person name="Van De Peer Y."/>
            <person name="Liu Z.-J."/>
        </authorList>
    </citation>
    <scope>NUCLEOTIDE SEQUENCE</scope>
    <source>
        <strain evidence="3">CP</strain>
        <tissue evidence="3">Leaves</tissue>
    </source>
</reference>
<dbReference type="PANTHER" id="PTHR28498">
    <property type="entry name" value="ZINC FINGER SWIM DOMAIN-CONTAINING PROTEIN 7"/>
    <property type="match status" value="1"/>
</dbReference>
<dbReference type="PANTHER" id="PTHR28498:SF1">
    <property type="entry name" value="ZINC FINGER SWIM DOMAIN-CONTAINING PROTEIN 7"/>
    <property type="match status" value="1"/>
</dbReference>
<dbReference type="AlphaFoldDB" id="A0AAV9F9W0"/>
<reference evidence="3" key="1">
    <citation type="journal article" date="2023" name="Nat. Commun.">
        <title>Diploid and tetraploid genomes of Acorus and the evolution of monocots.</title>
        <authorList>
            <person name="Ma L."/>
            <person name="Liu K.W."/>
            <person name="Li Z."/>
            <person name="Hsiao Y.Y."/>
            <person name="Qi Y."/>
            <person name="Fu T."/>
            <person name="Tang G.D."/>
            <person name="Zhang D."/>
            <person name="Sun W.H."/>
            <person name="Liu D.K."/>
            <person name="Li Y."/>
            <person name="Chen G.Z."/>
            <person name="Liu X.D."/>
            <person name="Liao X.Y."/>
            <person name="Jiang Y.T."/>
            <person name="Yu X."/>
            <person name="Hao Y."/>
            <person name="Huang J."/>
            <person name="Zhao X.W."/>
            <person name="Ke S."/>
            <person name="Chen Y.Y."/>
            <person name="Wu W.L."/>
            <person name="Hsu J.L."/>
            <person name="Lin Y.F."/>
            <person name="Huang M.D."/>
            <person name="Li C.Y."/>
            <person name="Huang L."/>
            <person name="Wang Z.W."/>
            <person name="Zhao X."/>
            <person name="Zhong W.Y."/>
            <person name="Peng D.H."/>
            <person name="Ahmad S."/>
            <person name="Lan S."/>
            <person name="Zhang J.S."/>
            <person name="Tsai W.C."/>
            <person name="Van de Peer Y."/>
            <person name="Liu Z.J."/>
        </authorList>
    </citation>
    <scope>NUCLEOTIDE SEQUENCE</scope>
    <source>
        <strain evidence="3">CP</strain>
    </source>
</reference>
<name>A0AAV9F9W0_ACOCL</name>
<keyword evidence="4" id="KW-1185">Reference proteome</keyword>
<dbReference type="InterPro" id="IPR007527">
    <property type="entry name" value="Znf_SWIM"/>
</dbReference>
<keyword evidence="1" id="KW-0862">Zinc</keyword>
<evidence type="ECO:0000313" key="4">
    <source>
        <dbReference type="Proteomes" id="UP001180020"/>
    </source>
</evidence>
<organism evidence="3 4">
    <name type="scientific">Acorus calamus</name>
    <name type="common">Sweet flag</name>
    <dbReference type="NCBI Taxonomy" id="4465"/>
    <lineage>
        <taxon>Eukaryota</taxon>
        <taxon>Viridiplantae</taxon>
        <taxon>Streptophyta</taxon>
        <taxon>Embryophyta</taxon>
        <taxon>Tracheophyta</taxon>
        <taxon>Spermatophyta</taxon>
        <taxon>Magnoliopsida</taxon>
        <taxon>Liliopsida</taxon>
        <taxon>Acoraceae</taxon>
        <taxon>Acorus</taxon>
    </lineage>
</organism>
<dbReference type="Proteomes" id="UP001180020">
    <property type="component" value="Unassembled WGS sequence"/>
</dbReference>
<proteinExistence type="predicted"/>
<dbReference type="GO" id="GO:0097196">
    <property type="term" value="C:Shu complex"/>
    <property type="evidence" value="ECO:0007669"/>
    <property type="project" value="TreeGrafter"/>
</dbReference>
<comment type="caution">
    <text evidence="3">The sequence shown here is derived from an EMBL/GenBank/DDBJ whole genome shotgun (WGS) entry which is preliminary data.</text>
</comment>
<accession>A0AAV9F9W0</accession>
<dbReference type="GO" id="GO:0000724">
    <property type="term" value="P:double-strand break repair via homologous recombination"/>
    <property type="evidence" value="ECO:0007669"/>
    <property type="project" value="TreeGrafter"/>
</dbReference>
<evidence type="ECO:0000313" key="3">
    <source>
        <dbReference type="EMBL" id="KAK1322720.1"/>
    </source>
</evidence>
<gene>
    <name evidence="3" type="ORF">QJS10_CPA02g00357</name>
</gene>
<keyword evidence="1" id="KW-0863">Zinc-finger</keyword>
<dbReference type="GO" id="GO:0008270">
    <property type="term" value="F:zinc ion binding"/>
    <property type="evidence" value="ECO:0007669"/>
    <property type="project" value="UniProtKB-KW"/>
</dbReference>
<keyword evidence="1" id="KW-0479">Metal-binding</keyword>